<dbReference type="PRINTS" id="PR00974">
    <property type="entry name" value="RIBOSOMALS18"/>
</dbReference>
<dbReference type="PROSITE" id="PS00057">
    <property type="entry name" value="RIBOSOMAL_S18"/>
    <property type="match status" value="1"/>
</dbReference>
<proteinExistence type="inferred from homology"/>
<evidence type="ECO:0000256" key="6">
    <source>
        <dbReference type="ARBA" id="ARBA00035141"/>
    </source>
</evidence>
<dbReference type="HAMAP" id="MF_00270">
    <property type="entry name" value="Ribosomal_bS18"/>
    <property type="match status" value="1"/>
</dbReference>
<keyword evidence="2 7" id="KW-0699">rRNA-binding</keyword>
<dbReference type="NCBIfam" id="TIGR00165">
    <property type="entry name" value="S18"/>
    <property type="match status" value="1"/>
</dbReference>
<dbReference type="InterPro" id="IPR001648">
    <property type="entry name" value="Ribosomal_bS18"/>
</dbReference>
<evidence type="ECO:0000256" key="1">
    <source>
        <dbReference type="ARBA" id="ARBA00005589"/>
    </source>
</evidence>
<dbReference type="FunFam" id="4.10.640.10:FF:000006">
    <property type="entry name" value="30S ribosomal protein S18"/>
    <property type="match status" value="1"/>
</dbReference>
<dbReference type="InterPro" id="IPR036870">
    <property type="entry name" value="Ribosomal_bS18_sf"/>
</dbReference>
<dbReference type="Pfam" id="PF01084">
    <property type="entry name" value="Ribosomal_S18"/>
    <property type="match status" value="1"/>
</dbReference>
<evidence type="ECO:0000256" key="2">
    <source>
        <dbReference type="ARBA" id="ARBA00022730"/>
    </source>
</evidence>
<gene>
    <name evidence="7 9" type="primary">rpsR</name>
    <name evidence="9" type="ORF">EK403_05245</name>
</gene>
<dbReference type="GO" id="GO:0070181">
    <property type="term" value="F:small ribosomal subunit rRNA binding"/>
    <property type="evidence" value="ECO:0007669"/>
    <property type="project" value="TreeGrafter"/>
</dbReference>
<dbReference type="PANTHER" id="PTHR13479">
    <property type="entry name" value="30S RIBOSOMAL PROTEIN S18"/>
    <property type="match status" value="1"/>
</dbReference>
<sequence length="82" mass="9290">MAAAASGGQRRPFFRRRKTCPFSGANAPKIDYKDVRLLQRYISERGKIVPSRITAVSAKKQRELAKAIKRARFLGLLPYVIK</sequence>
<organism evidence="9 10">
    <name type="scientific">Hansschlegelia zhihuaiae</name>
    <dbReference type="NCBI Taxonomy" id="405005"/>
    <lineage>
        <taxon>Bacteria</taxon>
        <taxon>Pseudomonadati</taxon>
        <taxon>Pseudomonadota</taxon>
        <taxon>Alphaproteobacteria</taxon>
        <taxon>Hyphomicrobiales</taxon>
        <taxon>Methylopilaceae</taxon>
        <taxon>Hansschlegelia</taxon>
    </lineage>
</organism>
<dbReference type="Gene3D" id="4.10.640.10">
    <property type="entry name" value="Ribosomal protein S18"/>
    <property type="match status" value="1"/>
</dbReference>
<evidence type="ECO:0000256" key="7">
    <source>
        <dbReference type="HAMAP-Rule" id="MF_00270"/>
    </source>
</evidence>
<keyword evidence="10" id="KW-1185">Reference proteome</keyword>
<evidence type="ECO:0000313" key="10">
    <source>
        <dbReference type="Proteomes" id="UP000289708"/>
    </source>
</evidence>
<evidence type="ECO:0000256" key="4">
    <source>
        <dbReference type="ARBA" id="ARBA00022980"/>
    </source>
</evidence>
<dbReference type="OrthoDB" id="9812008at2"/>
<evidence type="ECO:0000256" key="3">
    <source>
        <dbReference type="ARBA" id="ARBA00022884"/>
    </source>
</evidence>
<dbReference type="Proteomes" id="UP000289708">
    <property type="component" value="Unassembled WGS sequence"/>
</dbReference>
<dbReference type="AlphaFoldDB" id="A0A4V1KJN2"/>
<evidence type="ECO:0000256" key="5">
    <source>
        <dbReference type="ARBA" id="ARBA00023274"/>
    </source>
</evidence>
<dbReference type="SUPFAM" id="SSF46911">
    <property type="entry name" value="Ribosomal protein S18"/>
    <property type="match status" value="1"/>
</dbReference>
<evidence type="ECO:0000256" key="8">
    <source>
        <dbReference type="RuleBase" id="RU003910"/>
    </source>
</evidence>
<comment type="function">
    <text evidence="7">Binds as a heterodimer with protein bS6 to the central domain of the 16S rRNA, where it helps stabilize the platform of the 30S subunit.</text>
</comment>
<dbReference type="RefSeq" id="WP_128776433.1">
    <property type="nucleotide sequence ID" value="NZ_RYFI01000003.1"/>
</dbReference>
<reference evidence="9 10" key="1">
    <citation type="submission" date="2018-12" db="EMBL/GenBank/DDBJ databases">
        <title>bacterium Hansschlegelia zhihuaiae S113.</title>
        <authorList>
            <person name="He J."/>
        </authorList>
    </citation>
    <scope>NUCLEOTIDE SEQUENCE [LARGE SCALE GENOMIC DNA]</scope>
    <source>
        <strain evidence="9 10">S 113</strain>
    </source>
</reference>
<evidence type="ECO:0000313" key="9">
    <source>
        <dbReference type="EMBL" id="RXF74782.1"/>
    </source>
</evidence>
<dbReference type="EMBL" id="RYFI01000003">
    <property type="protein sequence ID" value="RXF74782.1"/>
    <property type="molecule type" value="Genomic_DNA"/>
</dbReference>
<dbReference type="PANTHER" id="PTHR13479:SF40">
    <property type="entry name" value="SMALL RIBOSOMAL SUBUNIT PROTEIN BS18M"/>
    <property type="match status" value="1"/>
</dbReference>
<keyword evidence="3 7" id="KW-0694">RNA-binding</keyword>
<protein>
    <recommendedName>
        <fullName evidence="6 7">Small ribosomal subunit protein bS18</fullName>
    </recommendedName>
</protein>
<comment type="subunit">
    <text evidence="7">Part of the 30S ribosomal subunit. Forms a tight heterodimer with protein bS6.</text>
</comment>
<keyword evidence="5 7" id="KW-0687">Ribonucleoprotein</keyword>
<dbReference type="GO" id="GO:0006412">
    <property type="term" value="P:translation"/>
    <property type="evidence" value="ECO:0007669"/>
    <property type="project" value="UniProtKB-UniRule"/>
</dbReference>
<comment type="caution">
    <text evidence="9">The sequence shown here is derived from an EMBL/GenBank/DDBJ whole genome shotgun (WGS) entry which is preliminary data.</text>
</comment>
<accession>A0A4V1KJN2</accession>
<name>A0A4V1KJN2_9HYPH</name>
<dbReference type="InterPro" id="IPR018275">
    <property type="entry name" value="Ribosomal_bS18_CS"/>
</dbReference>
<dbReference type="GO" id="GO:0003735">
    <property type="term" value="F:structural constituent of ribosome"/>
    <property type="evidence" value="ECO:0007669"/>
    <property type="project" value="InterPro"/>
</dbReference>
<comment type="similarity">
    <text evidence="1 7 8">Belongs to the bacterial ribosomal protein bS18 family.</text>
</comment>
<dbReference type="GO" id="GO:0022627">
    <property type="term" value="C:cytosolic small ribosomal subunit"/>
    <property type="evidence" value="ECO:0007669"/>
    <property type="project" value="TreeGrafter"/>
</dbReference>
<keyword evidence="4 7" id="KW-0689">Ribosomal protein</keyword>